<proteinExistence type="inferred from homology"/>
<evidence type="ECO:0000256" key="7">
    <source>
        <dbReference type="ARBA" id="ARBA00022927"/>
    </source>
</evidence>
<dbReference type="OrthoDB" id="7694678at2759"/>
<feature type="transmembrane region" description="Helical" evidence="11">
    <location>
        <begin position="121"/>
        <end position="140"/>
    </location>
</feature>
<dbReference type="InterPro" id="IPR000133">
    <property type="entry name" value="ER_ret_rcpt"/>
</dbReference>
<dbReference type="GO" id="GO:0015031">
    <property type="term" value="P:protein transport"/>
    <property type="evidence" value="ECO:0007669"/>
    <property type="project" value="UniProtKB-KW"/>
</dbReference>
<dbReference type="GO" id="GO:0046923">
    <property type="term" value="F:ER retention sequence binding"/>
    <property type="evidence" value="ECO:0007669"/>
    <property type="project" value="InterPro"/>
</dbReference>
<reference evidence="12 13" key="1">
    <citation type="submission" date="2016-07" db="EMBL/GenBank/DDBJ databases">
        <title>Pervasive Adenine N6-methylation of Active Genes in Fungi.</title>
        <authorList>
            <consortium name="DOE Joint Genome Institute"/>
            <person name="Mondo S.J."/>
            <person name="Dannebaum R.O."/>
            <person name="Kuo R.C."/>
            <person name="Labutti K."/>
            <person name="Haridas S."/>
            <person name="Kuo A."/>
            <person name="Salamov A."/>
            <person name="Ahrendt S.R."/>
            <person name="Lipzen A."/>
            <person name="Sullivan W."/>
            <person name="Andreopoulos W.B."/>
            <person name="Clum A."/>
            <person name="Lindquist E."/>
            <person name="Daum C."/>
            <person name="Ramamoorthy G.K."/>
            <person name="Gryganskyi A."/>
            <person name="Culley D."/>
            <person name="Magnuson J.K."/>
            <person name="James T.Y."/>
            <person name="O'Malley M.A."/>
            <person name="Stajich J.E."/>
            <person name="Spatafora J.W."/>
            <person name="Visel A."/>
            <person name="Grigoriev I.V."/>
        </authorList>
    </citation>
    <scope>NUCLEOTIDE SEQUENCE [LARGE SCALE GENOMIC DNA]</scope>
    <source>
        <strain evidence="12 13">CBS 931.73</strain>
    </source>
</reference>
<dbReference type="InParanoid" id="A0A1Y1XBU6"/>
<comment type="similarity">
    <text evidence="2 11">Belongs to the ERD2 family.</text>
</comment>
<dbReference type="PROSITE" id="PS00952">
    <property type="entry name" value="ER_LUMEN_RECEPTOR_2"/>
    <property type="match status" value="1"/>
</dbReference>
<name>A0A1Y1XBU6_9FUNG</name>
<dbReference type="GO" id="GO:0016192">
    <property type="term" value="P:vesicle-mediated transport"/>
    <property type="evidence" value="ECO:0007669"/>
    <property type="project" value="UniProtKB-KW"/>
</dbReference>
<evidence type="ECO:0000256" key="10">
    <source>
        <dbReference type="ARBA" id="ARBA00023170"/>
    </source>
</evidence>
<dbReference type="PROSITE" id="PS00951">
    <property type="entry name" value="ER_LUMEN_RECEPTOR_1"/>
    <property type="match status" value="1"/>
</dbReference>
<dbReference type="GO" id="GO:0006621">
    <property type="term" value="P:protein retention in ER lumen"/>
    <property type="evidence" value="ECO:0007669"/>
    <property type="project" value="InterPro"/>
</dbReference>
<keyword evidence="8 11" id="KW-1133">Transmembrane helix</keyword>
<comment type="caution">
    <text evidence="11">Lacks conserved residue(s) required for the propagation of feature annotation.</text>
</comment>
<dbReference type="FunCoup" id="A0A1Y1XBU6">
    <property type="interactions" value="340"/>
</dbReference>
<dbReference type="EMBL" id="MCFE01000647">
    <property type="protein sequence ID" value="ORX83195.1"/>
    <property type="molecule type" value="Genomic_DNA"/>
</dbReference>
<protein>
    <recommendedName>
        <fullName evidence="11">ER lumen protein-retaining receptor</fullName>
    </recommendedName>
</protein>
<keyword evidence="3 11" id="KW-0813">Transport</keyword>
<dbReference type="AlphaFoldDB" id="A0A1Y1XBU6"/>
<evidence type="ECO:0000256" key="1">
    <source>
        <dbReference type="ARBA" id="ARBA00004477"/>
    </source>
</evidence>
<evidence type="ECO:0000256" key="2">
    <source>
        <dbReference type="ARBA" id="ARBA00010120"/>
    </source>
</evidence>
<dbReference type="PANTHER" id="PTHR10585">
    <property type="entry name" value="ER LUMEN PROTEIN RETAINING RECEPTOR"/>
    <property type="match status" value="1"/>
</dbReference>
<evidence type="ECO:0000256" key="11">
    <source>
        <dbReference type="RuleBase" id="RU000634"/>
    </source>
</evidence>
<comment type="caution">
    <text evidence="12">The sequence shown here is derived from an EMBL/GenBank/DDBJ whole genome shotgun (WGS) entry which is preliminary data.</text>
</comment>
<comment type="subcellular location">
    <subcellularLocation>
        <location evidence="1 11">Endoplasmic reticulum membrane</location>
        <topology evidence="1 11">Multi-pass membrane protein</topology>
    </subcellularLocation>
</comment>
<evidence type="ECO:0000313" key="13">
    <source>
        <dbReference type="Proteomes" id="UP000193498"/>
    </source>
</evidence>
<evidence type="ECO:0000256" key="8">
    <source>
        <dbReference type="ARBA" id="ARBA00022989"/>
    </source>
</evidence>
<evidence type="ECO:0000313" key="12">
    <source>
        <dbReference type="EMBL" id="ORX83195.1"/>
    </source>
</evidence>
<organism evidence="12 13">
    <name type="scientific">Basidiobolus meristosporus CBS 931.73</name>
    <dbReference type="NCBI Taxonomy" id="1314790"/>
    <lineage>
        <taxon>Eukaryota</taxon>
        <taxon>Fungi</taxon>
        <taxon>Fungi incertae sedis</taxon>
        <taxon>Zoopagomycota</taxon>
        <taxon>Entomophthoromycotina</taxon>
        <taxon>Basidiobolomycetes</taxon>
        <taxon>Basidiobolales</taxon>
        <taxon>Basidiobolaceae</taxon>
        <taxon>Basidiobolus</taxon>
    </lineage>
</organism>
<evidence type="ECO:0000256" key="9">
    <source>
        <dbReference type="ARBA" id="ARBA00023136"/>
    </source>
</evidence>
<keyword evidence="5 11" id="KW-0256">Endoplasmic reticulum</keyword>
<dbReference type="STRING" id="1314790.A0A1Y1XBU6"/>
<keyword evidence="7 11" id="KW-0653">Protein transport</keyword>
<keyword evidence="6" id="KW-0931">ER-Golgi transport</keyword>
<keyword evidence="9 11" id="KW-0472">Membrane</keyword>
<feature type="transmembrane region" description="Helical" evidence="11">
    <location>
        <begin position="178"/>
        <end position="200"/>
    </location>
</feature>
<dbReference type="PRINTS" id="PR00660">
    <property type="entry name" value="ERLUMENR"/>
</dbReference>
<evidence type="ECO:0000256" key="5">
    <source>
        <dbReference type="ARBA" id="ARBA00022824"/>
    </source>
</evidence>
<feature type="transmembrane region" description="Helical" evidence="11">
    <location>
        <begin position="152"/>
        <end position="172"/>
    </location>
</feature>
<feature type="transmembrane region" description="Helical" evidence="11">
    <location>
        <begin position="54"/>
        <end position="77"/>
    </location>
</feature>
<feature type="transmembrane region" description="Helical" evidence="11">
    <location>
        <begin position="98"/>
        <end position="115"/>
    </location>
</feature>
<sequence>MNIFRITGDLLHLASILILLLKMHTTKSVAGISFKTQLLYAIVFTTRYLDLFTHFTYSAYNTLMKIFFLGSSFYILYLIRKKYPTTYSAEKDKLRLEYFIGPSALFALLFAAKYTTMEIMWTFSLALEAVAILPQLYMLSTTGEAETITTHYLGALGGYRAMYLLNWIYRYLFENHFVFIPVFTGVIQTILYLDFFYIYITKVLRGKKFKLPV</sequence>
<dbReference type="GO" id="GO:0005789">
    <property type="term" value="C:endoplasmic reticulum membrane"/>
    <property type="evidence" value="ECO:0007669"/>
    <property type="project" value="UniProtKB-SubCell"/>
</dbReference>
<keyword evidence="10 11" id="KW-0675">Receptor</keyword>
<dbReference type="Pfam" id="PF00810">
    <property type="entry name" value="ER_lumen_recept"/>
    <property type="match status" value="1"/>
</dbReference>
<evidence type="ECO:0000256" key="3">
    <source>
        <dbReference type="ARBA" id="ARBA00022448"/>
    </source>
</evidence>
<accession>A0A1Y1XBU6</accession>
<gene>
    <name evidence="12" type="ORF">K493DRAFT_342064</name>
</gene>
<evidence type="ECO:0000256" key="4">
    <source>
        <dbReference type="ARBA" id="ARBA00022692"/>
    </source>
</evidence>
<keyword evidence="4 11" id="KW-0812">Transmembrane</keyword>
<evidence type="ECO:0000256" key="6">
    <source>
        <dbReference type="ARBA" id="ARBA00022892"/>
    </source>
</evidence>
<dbReference type="Proteomes" id="UP000193498">
    <property type="component" value="Unassembled WGS sequence"/>
</dbReference>
<keyword evidence="13" id="KW-1185">Reference proteome</keyword>